<keyword evidence="1" id="KW-0472">Membrane</keyword>
<evidence type="ECO:0000313" key="2">
    <source>
        <dbReference type="EMBL" id="WVY99157.1"/>
    </source>
</evidence>
<feature type="transmembrane region" description="Helical" evidence="1">
    <location>
        <begin position="65"/>
        <end position="87"/>
    </location>
</feature>
<proteinExistence type="predicted"/>
<accession>A0AAQ3MY28</accession>
<keyword evidence="1" id="KW-1133">Transmembrane helix</keyword>
<gene>
    <name evidence="2" type="ORF">V8G54_031308</name>
</gene>
<name>A0AAQ3MY28_VIGMU</name>
<keyword evidence="3" id="KW-1185">Reference proteome</keyword>
<evidence type="ECO:0000313" key="3">
    <source>
        <dbReference type="Proteomes" id="UP001374535"/>
    </source>
</evidence>
<evidence type="ECO:0000256" key="1">
    <source>
        <dbReference type="SAM" id="Phobius"/>
    </source>
</evidence>
<keyword evidence="1" id="KW-0812">Transmembrane</keyword>
<protein>
    <submittedName>
        <fullName evidence="2">Uncharacterized protein</fullName>
    </submittedName>
</protein>
<organism evidence="2 3">
    <name type="scientific">Vigna mungo</name>
    <name type="common">Black gram</name>
    <name type="synonym">Phaseolus mungo</name>
    <dbReference type="NCBI Taxonomy" id="3915"/>
    <lineage>
        <taxon>Eukaryota</taxon>
        <taxon>Viridiplantae</taxon>
        <taxon>Streptophyta</taxon>
        <taxon>Embryophyta</taxon>
        <taxon>Tracheophyta</taxon>
        <taxon>Spermatophyta</taxon>
        <taxon>Magnoliopsida</taxon>
        <taxon>eudicotyledons</taxon>
        <taxon>Gunneridae</taxon>
        <taxon>Pentapetalae</taxon>
        <taxon>rosids</taxon>
        <taxon>fabids</taxon>
        <taxon>Fabales</taxon>
        <taxon>Fabaceae</taxon>
        <taxon>Papilionoideae</taxon>
        <taxon>50 kb inversion clade</taxon>
        <taxon>NPAAA clade</taxon>
        <taxon>indigoferoid/millettioid clade</taxon>
        <taxon>Phaseoleae</taxon>
        <taxon>Vigna</taxon>
    </lineage>
</organism>
<feature type="transmembrane region" description="Helical" evidence="1">
    <location>
        <begin position="32"/>
        <end position="53"/>
    </location>
</feature>
<dbReference type="EMBL" id="CP144692">
    <property type="protein sequence ID" value="WVY99157.1"/>
    <property type="molecule type" value="Genomic_DNA"/>
</dbReference>
<dbReference type="Proteomes" id="UP001374535">
    <property type="component" value="Chromosome 9"/>
</dbReference>
<sequence>MLFLFIRGKALPRFCTPGHHQFIDTPLRVSSFLLLFFLFSAFSSFLFLPSYAGALIKLLHRKISLFFPFLMFSFCTICFSCSFIQIIPTIRKTINVICNVFLIRCCLGCGVAESYNDFLYGFLCAFERLKVPTSNTMESNHSCAGRHSRYSVFLTRSIKFLSLILL</sequence>
<reference evidence="2 3" key="1">
    <citation type="journal article" date="2023" name="Life. Sci Alliance">
        <title>Evolutionary insights into 3D genome organization and epigenetic landscape of Vigna mungo.</title>
        <authorList>
            <person name="Junaid A."/>
            <person name="Singh B."/>
            <person name="Bhatia S."/>
        </authorList>
    </citation>
    <scope>NUCLEOTIDE SEQUENCE [LARGE SCALE GENOMIC DNA]</scope>
    <source>
        <strain evidence="2">Urdbean</strain>
    </source>
</reference>
<dbReference type="AlphaFoldDB" id="A0AAQ3MY28"/>